<protein>
    <submittedName>
        <fullName evidence="1">Uncharacterized protein</fullName>
    </submittedName>
</protein>
<proteinExistence type="predicted"/>
<comment type="caution">
    <text evidence="1">The sequence shown here is derived from an EMBL/GenBank/DDBJ whole genome shotgun (WGS) entry which is preliminary data.</text>
</comment>
<dbReference type="Proteomes" id="UP000831701">
    <property type="component" value="Chromosome 4"/>
</dbReference>
<name>A0ACB8X2L0_9TELE</name>
<dbReference type="EMBL" id="CM041534">
    <property type="protein sequence ID" value="KAI3373974.1"/>
    <property type="molecule type" value="Genomic_DNA"/>
</dbReference>
<keyword evidence="2" id="KW-1185">Reference proteome</keyword>
<evidence type="ECO:0000313" key="2">
    <source>
        <dbReference type="Proteomes" id="UP000831701"/>
    </source>
</evidence>
<gene>
    <name evidence="1" type="ORF">L3Q82_022542</name>
</gene>
<sequence>DRPVPCAPAGGMTDLYVSLAVLAAAVLLSEAARRAAARLCRADVWIYLLEAASTFQLCCCTHELKLLGGAAQLGPSVGLTLTYTVTLTHLLTFRGATCNPSGALEAFCRGGSSAKAAAALVACQFGAAVAAQHFAASVWALGLSDVHVRHQRFGFRCFDPLGGTLLEAAAVELACAFAVQAAAMNAHRLHGKLRAHFIAAVITAAVYAGGNISGAVFNPVLAFSVQFPCSGHSYLEYCFVYWLGPVLGVASCILLLEKILPFLSGKSAARLEVPAAQKQKSQ</sequence>
<reference evidence="1" key="1">
    <citation type="submission" date="2022-04" db="EMBL/GenBank/DDBJ databases">
        <title>Jade perch genome.</title>
        <authorList>
            <person name="Chao B."/>
        </authorList>
    </citation>
    <scope>NUCLEOTIDE SEQUENCE</scope>
    <source>
        <strain evidence="1">CB-2022</strain>
    </source>
</reference>
<organism evidence="1 2">
    <name type="scientific">Scortum barcoo</name>
    <name type="common">barcoo grunter</name>
    <dbReference type="NCBI Taxonomy" id="214431"/>
    <lineage>
        <taxon>Eukaryota</taxon>
        <taxon>Metazoa</taxon>
        <taxon>Chordata</taxon>
        <taxon>Craniata</taxon>
        <taxon>Vertebrata</taxon>
        <taxon>Euteleostomi</taxon>
        <taxon>Actinopterygii</taxon>
        <taxon>Neopterygii</taxon>
        <taxon>Teleostei</taxon>
        <taxon>Neoteleostei</taxon>
        <taxon>Acanthomorphata</taxon>
        <taxon>Eupercaria</taxon>
        <taxon>Centrarchiformes</taxon>
        <taxon>Terapontoidei</taxon>
        <taxon>Terapontidae</taxon>
        <taxon>Scortum</taxon>
    </lineage>
</organism>
<feature type="non-terminal residue" evidence="1">
    <location>
        <position position="1"/>
    </location>
</feature>
<evidence type="ECO:0000313" key="1">
    <source>
        <dbReference type="EMBL" id="KAI3373974.1"/>
    </source>
</evidence>
<accession>A0ACB8X2L0</accession>